<organism evidence="1 2">
    <name type="scientific">Amycolatopsis alkalitolerans</name>
    <dbReference type="NCBI Taxonomy" id="2547244"/>
    <lineage>
        <taxon>Bacteria</taxon>
        <taxon>Bacillati</taxon>
        <taxon>Actinomycetota</taxon>
        <taxon>Actinomycetes</taxon>
        <taxon>Pseudonocardiales</taxon>
        <taxon>Pseudonocardiaceae</taxon>
        <taxon>Amycolatopsis</taxon>
    </lineage>
</organism>
<protein>
    <submittedName>
        <fullName evidence="1">Uncharacterized protein</fullName>
    </submittedName>
</protein>
<dbReference type="Proteomes" id="UP000305546">
    <property type="component" value="Unassembled WGS sequence"/>
</dbReference>
<gene>
    <name evidence="1" type="ORF">FG385_01645</name>
</gene>
<proteinExistence type="predicted"/>
<evidence type="ECO:0000313" key="1">
    <source>
        <dbReference type="EMBL" id="TNC29683.1"/>
    </source>
</evidence>
<sequence>MKRALAHPGPAGPVIVLEALHNLARVQPELATVTVTVTGRGLTKKVLLASLAACVEANPASIDPNAMLRVLTYTP</sequence>
<dbReference type="AlphaFoldDB" id="A0A5C4MDQ1"/>
<accession>A0A5C4MDQ1</accession>
<keyword evidence="2" id="KW-1185">Reference proteome</keyword>
<evidence type="ECO:0000313" key="2">
    <source>
        <dbReference type="Proteomes" id="UP000305546"/>
    </source>
</evidence>
<dbReference type="EMBL" id="VDFW01000001">
    <property type="protein sequence ID" value="TNC29683.1"/>
    <property type="molecule type" value="Genomic_DNA"/>
</dbReference>
<comment type="caution">
    <text evidence="1">The sequence shown here is derived from an EMBL/GenBank/DDBJ whole genome shotgun (WGS) entry which is preliminary data.</text>
</comment>
<dbReference type="OrthoDB" id="9808822at2"/>
<name>A0A5C4MDQ1_9PSEU</name>
<dbReference type="RefSeq" id="WP_139094754.1">
    <property type="nucleotide sequence ID" value="NZ_VDFW01000001.1"/>
</dbReference>
<reference evidence="1 2" key="1">
    <citation type="submission" date="2019-06" db="EMBL/GenBank/DDBJ databases">
        <title>Amycolatopsis alkalitolerans sp. nov., isolated from Gastrodia elata Blume.</title>
        <authorList>
            <person name="Narsing Rao M.P."/>
            <person name="Li W.J."/>
        </authorList>
    </citation>
    <scope>NUCLEOTIDE SEQUENCE [LARGE SCALE GENOMIC DNA]</scope>
    <source>
        <strain evidence="1 2">SYSUP0005</strain>
    </source>
</reference>